<keyword evidence="2" id="KW-1185">Reference proteome</keyword>
<protein>
    <submittedName>
        <fullName evidence="1">Uncharacterized protein</fullName>
    </submittedName>
</protein>
<reference evidence="1 2" key="1">
    <citation type="journal article" date="2018" name="Sci. Rep.">
        <title>Comparative analysis of the Pocillopora damicornis genome highlights role of immune system in coral evolution.</title>
        <authorList>
            <person name="Cunning R."/>
            <person name="Bay R.A."/>
            <person name="Gillette P."/>
            <person name="Baker A.C."/>
            <person name="Traylor-Knowles N."/>
        </authorList>
    </citation>
    <scope>NUCLEOTIDE SEQUENCE [LARGE SCALE GENOMIC DNA]</scope>
    <source>
        <strain evidence="1">RSMAS</strain>
        <tissue evidence="1">Whole animal</tissue>
    </source>
</reference>
<dbReference type="Proteomes" id="UP000275408">
    <property type="component" value="Unassembled WGS sequence"/>
</dbReference>
<organism evidence="1 2">
    <name type="scientific">Pocillopora damicornis</name>
    <name type="common">Cauliflower coral</name>
    <name type="synonym">Millepora damicornis</name>
    <dbReference type="NCBI Taxonomy" id="46731"/>
    <lineage>
        <taxon>Eukaryota</taxon>
        <taxon>Metazoa</taxon>
        <taxon>Cnidaria</taxon>
        <taxon>Anthozoa</taxon>
        <taxon>Hexacorallia</taxon>
        <taxon>Scleractinia</taxon>
        <taxon>Astrocoeniina</taxon>
        <taxon>Pocilloporidae</taxon>
        <taxon>Pocillopora</taxon>
    </lineage>
</organism>
<accession>A0A3M6UR64</accession>
<evidence type="ECO:0000313" key="2">
    <source>
        <dbReference type="Proteomes" id="UP000275408"/>
    </source>
</evidence>
<proteinExistence type="predicted"/>
<dbReference type="AlphaFoldDB" id="A0A3M6UR64"/>
<comment type="caution">
    <text evidence="1">The sequence shown here is derived from an EMBL/GenBank/DDBJ whole genome shotgun (WGS) entry which is preliminary data.</text>
</comment>
<name>A0A3M6UR64_POCDA</name>
<evidence type="ECO:0000313" key="1">
    <source>
        <dbReference type="EMBL" id="RMX56131.1"/>
    </source>
</evidence>
<gene>
    <name evidence="1" type="ORF">pdam_00021638</name>
</gene>
<dbReference type="EMBL" id="RCHS01000906">
    <property type="protein sequence ID" value="RMX56131.1"/>
    <property type="molecule type" value="Genomic_DNA"/>
</dbReference>
<sequence length="62" mass="7339">MNFSLQNPYNFKQTSDEDKEKYQVGDYQLIQFPRQFVVDNHTLIIHYGVYAGDEAFSSPKLY</sequence>